<comment type="caution">
    <text evidence="4">The sequence shown here is derived from an EMBL/GenBank/DDBJ whole genome shotgun (WGS) entry which is preliminary data.</text>
</comment>
<accession>A0ABT1NF37</accession>
<protein>
    <recommendedName>
        <fullName evidence="2 3">Segregation and condensation protein A</fullName>
    </recommendedName>
</protein>
<dbReference type="Gene3D" id="6.10.250.2410">
    <property type="match status" value="1"/>
</dbReference>
<dbReference type="HAMAP" id="MF_01805">
    <property type="entry name" value="ScpA"/>
    <property type="match status" value="1"/>
</dbReference>
<dbReference type="InterPro" id="IPR003768">
    <property type="entry name" value="ScpA"/>
</dbReference>
<evidence type="ECO:0000313" key="4">
    <source>
        <dbReference type="EMBL" id="MCQ1529852.1"/>
    </source>
</evidence>
<evidence type="ECO:0000313" key="5">
    <source>
        <dbReference type="Proteomes" id="UP001651880"/>
    </source>
</evidence>
<keyword evidence="5" id="KW-1185">Reference proteome</keyword>
<dbReference type="InterPro" id="IPR023093">
    <property type="entry name" value="ScpA-like_C"/>
</dbReference>
<keyword evidence="3" id="KW-0131">Cell cycle</keyword>
<evidence type="ECO:0000256" key="2">
    <source>
        <dbReference type="ARBA" id="ARBA00044777"/>
    </source>
</evidence>
<keyword evidence="1 3" id="KW-0159">Chromosome partition</keyword>
<dbReference type="EMBL" id="JAJEKE010000007">
    <property type="protein sequence ID" value="MCQ1529852.1"/>
    <property type="molecule type" value="Genomic_DNA"/>
</dbReference>
<keyword evidence="3" id="KW-0132">Cell division</keyword>
<organism evidence="4 5">
    <name type="scientific">Lutispora saccharofermentans</name>
    <dbReference type="NCBI Taxonomy" id="3024236"/>
    <lineage>
        <taxon>Bacteria</taxon>
        <taxon>Bacillati</taxon>
        <taxon>Bacillota</taxon>
        <taxon>Clostridia</taxon>
        <taxon>Lutisporales</taxon>
        <taxon>Lutisporaceae</taxon>
        <taxon>Lutispora</taxon>
    </lineage>
</organism>
<keyword evidence="3" id="KW-0963">Cytoplasm</keyword>
<evidence type="ECO:0000256" key="3">
    <source>
        <dbReference type="HAMAP-Rule" id="MF_01805"/>
    </source>
</evidence>
<comment type="function">
    <text evidence="3">Participates in chromosomal partition during cell division. May act via the formation of a condensin-like complex containing Smc and ScpB that pull DNA away from mid-cell into both cell halves.</text>
</comment>
<comment type="subcellular location">
    <subcellularLocation>
        <location evidence="3">Cytoplasm</location>
    </subcellularLocation>
    <text evidence="3">Associated with two foci at the outer edges of the nucleoid region in young cells, and at four foci within both cell halves in older cells.</text>
</comment>
<dbReference type="PANTHER" id="PTHR33969">
    <property type="entry name" value="SEGREGATION AND CONDENSATION PROTEIN A"/>
    <property type="match status" value="1"/>
</dbReference>
<reference evidence="4 5" key="1">
    <citation type="submission" date="2021-10" db="EMBL/GenBank/DDBJ databases">
        <title>Lutispora strain m25 sp. nov., a thermophilic, non-spore-forming bacterium isolated from a lab-scale methanogenic bioreactor digesting anaerobic sludge.</title>
        <authorList>
            <person name="El Houari A."/>
            <person name="Mcdonald J."/>
        </authorList>
    </citation>
    <scope>NUCLEOTIDE SEQUENCE [LARGE SCALE GENOMIC DNA]</scope>
    <source>
        <strain evidence="5">m25</strain>
    </source>
</reference>
<comment type="subunit">
    <text evidence="3">Component of a cohesin-like complex composed of ScpA, ScpB and the Smc homodimer, in which ScpA and ScpB bind to the head domain of Smc. The presence of the three proteins is required for the association of the complex with DNA.</text>
</comment>
<name>A0ABT1NF37_9FIRM</name>
<comment type="similarity">
    <text evidence="3">Belongs to the ScpA family.</text>
</comment>
<dbReference type="Pfam" id="PF02616">
    <property type="entry name" value="SMC_ScpA"/>
    <property type="match status" value="1"/>
</dbReference>
<gene>
    <name evidence="3" type="primary">scpA</name>
    <name evidence="4" type="ORF">LJD61_09880</name>
</gene>
<evidence type="ECO:0000256" key="1">
    <source>
        <dbReference type="ARBA" id="ARBA00022829"/>
    </source>
</evidence>
<dbReference type="Proteomes" id="UP001651880">
    <property type="component" value="Unassembled WGS sequence"/>
</dbReference>
<dbReference type="PANTHER" id="PTHR33969:SF2">
    <property type="entry name" value="SEGREGATION AND CONDENSATION PROTEIN A"/>
    <property type="match status" value="1"/>
</dbReference>
<sequence length="249" mass="29089">MLKFKNGVVIIMSISIKLEIFEGPFELLFHLIEKAQVDIYDIPIADIADQYISYLNMMQSLDIDLASEFLVMAATLLEIKSKMLLPKPPKADETEAEDPRDDLVKKLLEYKAYKELSSVLKERLLVNEKALCKDSCLADEIIDSFTLPDRLSAEILFEKFQAIMMKKHQEKNPSFRRIFRDNVTVEEKISYVLKYMSEKRLLYFDDLIIDCIDKLEAVVTFLAVLELIKRRSIHVEQSRNFDKIVIKRR</sequence>
<dbReference type="Gene3D" id="1.10.10.580">
    <property type="entry name" value="Structural maintenance of chromosome 1. Chain E"/>
    <property type="match status" value="1"/>
</dbReference>
<dbReference type="RefSeq" id="WP_255227368.1">
    <property type="nucleotide sequence ID" value="NZ_JAJEKE010000007.1"/>
</dbReference>
<proteinExistence type="inferred from homology"/>